<dbReference type="GeneTree" id="ENSGT00910000148086"/>
<reference evidence="1" key="2">
    <citation type="submission" date="2025-09" db="UniProtKB">
        <authorList>
            <consortium name="Ensembl"/>
        </authorList>
    </citation>
    <scope>IDENTIFICATION</scope>
</reference>
<dbReference type="Proteomes" id="UP000233120">
    <property type="component" value="Unassembled WGS sequence"/>
</dbReference>
<keyword evidence="2" id="KW-1185">Reference proteome</keyword>
<accession>A0A2K6BGM2</accession>
<name>A0A2K6BGM2_MACNE</name>
<evidence type="ECO:0000313" key="1">
    <source>
        <dbReference type="Ensembl" id="ENSMNEP00000010551.1"/>
    </source>
</evidence>
<reference evidence="1" key="1">
    <citation type="submission" date="2025-08" db="UniProtKB">
        <authorList>
            <consortium name="Ensembl"/>
        </authorList>
    </citation>
    <scope>IDENTIFICATION</scope>
</reference>
<protein>
    <submittedName>
        <fullName evidence="1">Uncharacterized protein</fullName>
    </submittedName>
</protein>
<dbReference type="Bgee" id="ENSMNEG00000029686">
    <property type="expression patterns" value="Expressed in lymph node and 12 other cell types or tissues"/>
</dbReference>
<dbReference type="AlphaFoldDB" id="A0A2K6BGM2"/>
<proteinExistence type="predicted"/>
<sequence>MSNGTLCLLGSVQDFICFPYHFYLRTSGSGLDRLIRLIPLPLVLPHRHLPGPACLQLLHLLGRGLSSTPPRCWLFVLSFAVCMKHLTLRDKRKGLCFFLILLSHSICS</sequence>
<organism evidence="1 2">
    <name type="scientific">Macaca nemestrina</name>
    <name type="common">Pig-tailed macaque</name>
    <dbReference type="NCBI Taxonomy" id="9545"/>
    <lineage>
        <taxon>Eukaryota</taxon>
        <taxon>Metazoa</taxon>
        <taxon>Chordata</taxon>
        <taxon>Craniata</taxon>
        <taxon>Vertebrata</taxon>
        <taxon>Euteleostomi</taxon>
        <taxon>Mammalia</taxon>
        <taxon>Eutheria</taxon>
        <taxon>Euarchontoglires</taxon>
        <taxon>Primates</taxon>
        <taxon>Haplorrhini</taxon>
        <taxon>Catarrhini</taxon>
        <taxon>Cercopithecidae</taxon>
        <taxon>Cercopithecinae</taxon>
        <taxon>Macaca</taxon>
    </lineage>
</organism>
<evidence type="ECO:0000313" key="2">
    <source>
        <dbReference type="Proteomes" id="UP000233120"/>
    </source>
</evidence>
<dbReference type="Ensembl" id="ENSMNET00000034731.1">
    <property type="protein sequence ID" value="ENSMNEP00000010551.1"/>
    <property type="gene ID" value="ENSMNEG00000029686.1"/>
</dbReference>